<proteinExistence type="predicted"/>
<name>A0A6M7U755_RHILI</name>
<sequence length="65" mass="7117">MEPTGKSNLDLIWGADAIAAELGCDRRRAFYLLEKGEIPAKKVGGKWVVRRDELHAFFVNSGAAA</sequence>
<comment type="caution">
    <text evidence="1">The sequence shown here is derived from an EMBL/GenBank/DDBJ whole genome shotgun (WGS) entry which is preliminary data.</text>
</comment>
<evidence type="ECO:0000313" key="1">
    <source>
        <dbReference type="EMBL" id="OBQ72255.1"/>
    </source>
</evidence>
<accession>A0A6M7U755</accession>
<dbReference type="Pfam" id="PF12728">
    <property type="entry name" value="HTH_17"/>
    <property type="match status" value="1"/>
</dbReference>
<dbReference type="Proteomes" id="UP000093737">
    <property type="component" value="Unassembled WGS sequence"/>
</dbReference>
<evidence type="ECO:0000313" key="2">
    <source>
        <dbReference type="Proteomes" id="UP000093737"/>
    </source>
</evidence>
<protein>
    <submittedName>
        <fullName evidence="1">Uncharacterized protein</fullName>
    </submittedName>
</protein>
<dbReference type="AlphaFoldDB" id="A0A6M7U755"/>
<gene>
    <name evidence="1" type="ORF">A8145_05390</name>
</gene>
<dbReference type="InterPro" id="IPR041657">
    <property type="entry name" value="HTH_17"/>
</dbReference>
<organism evidence="1 2">
    <name type="scientific">Rhizobium loti</name>
    <name type="common">Mesorhizobium loti</name>
    <dbReference type="NCBI Taxonomy" id="381"/>
    <lineage>
        <taxon>Bacteria</taxon>
        <taxon>Pseudomonadati</taxon>
        <taxon>Pseudomonadota</taxon>
        <taxon>Alphaproteobacteria</taxon>
        <taxon>Hyphomicrobiales</taxon>
        <taxon>Phyllobacteriaceae</taxon>
        <taxon>Mesorhizobium</taxon>
    </lineage>
</organism>
<dbReference type="RefSeq" id="WP_065005002.1">
    <property type="nucleotide sequence ID" value="NZ_CP033334.1"/>
</dbReference>
<reference evidence="1 2" key="1">
    <citation type="submission" date="2016-05" db="EMBL/GenBank/DDBJ databases">
        <authorList>
            <person name="Ramsay J.P."/>
        </authorList>
    </citation>
    <scope>NUCLEOTIDE SEQUENCE [LARGE SCALE GENOMIC DNA]</scope>
    <source>
        <strain evidence="1 2">NZP2042</strain>
    </source>
</reference>
<dbReference type="EMBL" id="LYTK01000001">
    <property type="protein sequence ID" value="OBQ72255.1"/>
    <property type="molecule type" value="Genomic_DNA"/>
</dbReference>